<dbReference type="AlphaFoldDB" id="A0A518C9C9"/>
<dbReference type="KEGG" id="bvo:Pan97_28360"/>
<organism evidence="2 3">
    <name type="scientific">Bremerella volcania</name>
    <dbReference type="NCBI Taxonomy" id="2527984"/>
    <lineage>
        <taxon>Bacteria</taxon>
        <taxon>Pseudomonadati</taxon>
        <taxon>Planctomycetota</taxon>
        <taxon>Planctomycetia</taxon>
        <taxon>Pirellulales</taxon>
        <taxon>Pirellulaceae</taxon>
        <taxon>Bremerella</taxon>
    </lineage>
</organism>
<dbReference type="EMBL" id="CP036289">
    <property type="protein sequence ID" value="QDU75794.1"/>
    <property type="molecule type" value="Genomic_DNA"/>
</dbReference>
<keyword evidence="3" id="KW-1185">Reference proteome</keyword>
<sequence length="230" mass="26272">MLRRLSLSILPMLLLALGGDILSRTSLSADRDAVSFEKDGLLIVEAEAFTDQKKTKHRAFHLISNRVSIDVTPDGDDAHWKDASGNAYLEVLPDTRRTHDDKLVEGESFANEPGTVAVLTYPVQISNPGRYYVWVRAYSTGSEDNGIHVGLDGKWPESGQRMQWCQGKNSWRWESKQRTAKNHCGEPYKIFLDIKEPGRHTIEFSMREDGFEFDQWLITTDREYQPQQVN</sequence>
<dbReference type="Pfam" id="PF17829">
    <property type="entry name" value="GH115_C"/>
    <property type="match status" value="1"/>
</dbReference>
<dbReference type="Proteomes" id="UP000318626">
    <property type="component" value="Chromosome"/>
</dbReference>
<name>A0A518C9C9_9BACT</name>
<accession>A0A518C9C9</accession>
<feature type="domain" description="Gylcosyl hydrolase 115 C-terminal" evidence="1">
    <location>
        <begin position="81"/>
        <end position="221"/>
    </location>
</feature>
<proteinExistence type="predicted"/>
<evidence type="ECO:0000313" key="3">
    <source>
        <dbReference type="Proteomes" id="UP000318626"/>
    </source>
</evidence>
<evidence type="ECO:0000313" key="2">
    <source>
        <dbReference type="EMBL" id="QDU75794.1"/>
    </source>
</evidence>
<dbReference type="Gene3D" id="2.60.120.1620">
    <property type="match status" value="1"/>
</dbReference>
<dbReference type="InterPro" id="IPR041437">
    <property type="entry name" value="GH115_C"/>
</dbReference>
<dbReference type="CDD" id="cd02795">
    <property type="entry name" value="CBM6-CBM35-CBM36_like"/>
    <property type="match status" value="1"/>
</dbReference>
<reference evidence="3" key="1">
    <citation type="submission" date="2019-02" db="EMBL/GenBank/DDBJ databases">
        <title>Deep-cultivation of Planctomycetes and their phenomic and genomic characterization uncovers novel biology.</title>
        <authorList>
            <person name="Wiegand S."/>
            <person name="Jogler M."/>
            <person name="Boedeker C."/>
            <person name="Pinto D."/>
            <person name="Vollmers J."/>
            <person name="Rivas-Marin E."/>
            <person name="Kohn T."/>
            <person name="Peeters S.H."/>
            <person name="Heuer A."/>
            <person name="Rast P."/>
            <person name="Oberbeckmann S."/>
            <person name="Bunk B."/>
            <person name="Jeske O."/>
            <person name="Meyerdierks A."/>
            <person name="Storesund J.E."/>
            <person name="Kallscheuer N."/>
            <person name="Luecker S."/>
            <person name="Lage O.M."/>
            <person name="Pohl T."/>
            <person name="Merkel B.J."/>
            <person name="Hornburger P."/>
            <person name="Mueller R.-W."/>
            <person name="Bruemmer F."/>
            <person name="Labrenz M."/>
            <person name="Spormann A.M."/>
            <person name="Op den Camp H."/>
            <person name="Overmann J."/>
            <person name="Amann R."/>
            <person name="Jetten M.S.M."/>
            <person name="Mascher T."/>
            <person name="Medema M.H."/>
            <person name="Devos D.P."/>
            <person name="Kaster A.-K."/>
            <person name="Ovreas L."/>
            <person name="Rohde M."/>
            <person name="Galperin M.Y."/>
            <person name="Jogler C."/>
        </authorList>
    </citation>
    <scope>NUCLEOTIDE SEQUENCE [LARGE SCALE GENOMIC DNA]</scope>
    <source>
        <strain evidence="3">Pan97</strain>
    </source>
</reference>
<gene>
    <name evidence="2" type="ORF">Pan97_28360</name>
</gene>
<protein>
    <recommendedName>
        <fullName evidence="1">Gylcosyl hydrolase 115 C-terminal domain-containing protein</fullName>
    </recommendedName>
</protein>
<evidence type="ECO:0000259" key="1">
    <source>
        <dbReference type="Pfam" id="PF17829"/>
    </source>
</evidence>